<evidence type="ECO:0000313" key="2">
    <source>
        <dbReference type="Proteomes" id="UP000624041"/>
    </source>
</evidence>
<accession>A0A917XZD2</accession>
<gene>
    <name evidence="1" type="ORF">GCM10007971_25300</name>
</gene>
<keyword evidence="2" id="KW-1185">Reference proteome</keyword>
<name>A0A917XZD2_9BACI</name>
<proteinExistence type="predicted"/>
<dbReference type="EMBL" id="BMOS01000018">
    <property type="protein sequence ID" value="GGN60837.1"/>
    <property type="molecule type" value="Genomic_DNA"/>
</dbReference>
<protein>
    <submittedName>
        <fullName evidence="1">Uncharacterized protein</fullName>
    </submittedName>
</protein>
<organism evidence="1 2">
    <name type="scientific">Oceanobacillus indicireducens</name>
    <dbReference type="NCBI Taxonomy" id="1004261"/>
    <lineage>
        <taxon>Bacteria</taxon>
        <taxon>Bacillati</taxon>
        <taxon>Bacillota</taxon>
        <taxon>Bacilli</taxon>
        <taxon>Bacillales</taxon>
        <taxon>Bacillaceae</taxon>
        <taxon>Oceanobacillus</taxon>
    </lineage>
</organism>
<comment type="caution">
    <text evidence="1">The sequence shown here is derived from an EMBL/GenBank/DDBJ whole genome shotgun (WGS) entry which is preliminary data.</text>
</comment>
<sequence>MKRIISFSLVCCFILLAGCQETTKYDDKDVAAIIRGEELTVGELRFLYPDDQILDNLEGTIKGKLAMQEAKAMQLDISEEPTVHVQDVYPAEDSDSEIANGTRDFAEAQAKKFNMEPDVYFEEYLKRTQEMSHYVMAYISEMIGELEDNPEEYTELGNQLLDDLYEKNLDEIEILME</sequence>
<dbReference type="AlphaFoldDB" id="A0A917XZD2"/>
<reference evidence="1" key="2">
    <citation type="submission" date="2020-09" db="EMBL/GenBank/DDBJ databases">
        <authorList>
            <person name="Sun Q."/>
            <person name="Ohkuma M."/>
        </authorList>
    </citation>
    <scope>NUCLEOTIDE SEQUENCE</scope>
    <source>
        <strain evidence="1">JCM 17251</strain>
    </source>
</reference>
<dbReference type="Proteomes" id="UP000624041">
    <property type="component" value="Unassembled WGS sequence"/>
</dbReference>
<reference evidence="1" key="1">
    <citation type="journal article" date="2014" name="Int. J. Syst. Evol. Microbiol.">
        <title>Complete genome sequence of Corynebacterium casei LMG S-19264T (=DSM 44701T), isolated from a smear-ripened cheese.</title>
        <authorList>
            <consortium name="US DOE Joint Genome Institute (JGI-PGF)"/>
            <person name="Walter F."/>
            <person name="Albersmeier A."/>
            <person name="Kalinowski J."/>
            <person name="Ruckert C."/>
        </authorList>
    </citation>
    <scope>NUCLEOTIDE SEQUENCE</scope>
    <source>
        <strain evidence="1">JCM 17251</strain>
    </source>
</reference>
<dbReference type="RefSeq" id="WP_188857900.1">
    <property type="nucleotide sequence ID" value="NZ_BMOS01000018.1"/>
</dbReference>
<dbReference type="PROSITE" id="PS51257">
    <property type="entry name" value="PROKAR_LIPOPROTEIN"/>
    <property type="match status" value="1"/>
</dbReference>
<evidence type="ECO:0000313" key="1">
    <source>
        <dbReference type="EMBL" id="GGN60837.1"/>
    </source>
</evidence>